<organism evidence="1 2">
    <name type="scientific">Auriscalpium vulgare</name>
    <dbReference type="NCBI Taxonomy" id="40419"/>
    <lineage>
        <taxon>Eukaryota</taxon>
        <taxon>Fungi</taxon>
        <taxon>Dikarya</taxon>
        <taxon>Basidiomycota</taxon>
        <taxon>Agaricomycotina</taxon>
        <taxon>Agaricomycetes</taxon>
        <taxon>Russulales</taxon>
        <taxon>Auriscalpiaceae</taxon>
        <taxon>Auriscalpium</taxon>
    </lineage>
</organism>
<comment type="caution">
    <text evidence="1">The sequence shown here is derived from an EMBL/GenBank/DDBJ whole genome shotgun (WGS) entry which is preliminary data.</text>
</comment>
<reference evidence="1" key="2">
    <citation type="journal article" date="2022" name="New Phytol.">
        <title>Evolutionary transition to the ectomycorrhizal habit in the genomes of a hyperdiverse lineage of mushroom-forming fungi.</title>
        <authorList>
            <person name="Looney B."/>
            <person name="Miyauchi S."/>
            <person name="Morin E."/>
            <person name="Drula E."/>
            <person name="Courty P.E."/>
            <person name="Kohler A."/>
            <person name="Kuo A."/>
            <person name="LaButti K."/>
            <person name="Pangilinan J."/>
            <person name="Lipzen A."/>
            <person name="Riley R."/>
            <person name="Andreopoulos W."/>
            <person name="He G."/>
            <person name="Johnson J."/>
            <person name="Nolan M."/>
            <person name="Tritt A."/>
            <person name="Barry K.W."/>
            <person name="Grigoriev I.V."/>
            <person name="Nagy L.G."/>
            <person name="Hibbett D."/>
            <person name="Henrissat B."/>
            <person name="Matheny P.B."/>
            <person name="Labbe J."/>
            <person name="Martin F.M."/>
        </authorList>
    </citation>
    <scope>NUCLEOTIDE SEQUENCE</scope>
    <source>
        <strain evidence="1">FP105234-sp</strain>
    </source>
</reference>
<sequence>MRLNCAKAMSVKQAGRMTIDSADGLEGTQRRSRSFFQRHIRHVPSLARTALHFWQNWCRLCDGSSWRLRSGRTAPRPLVAPRRLTLISPIHCACFIVHTTRARSSAAFHALCCAALAITWPRVPNL</sequence>
<protein>
    <submittedName>
        <fullName evidence="1">Uncharacterized protein</fullName>
    </submittedName>
</protein>
<evidence type="ECO:0000313" key="2">
    <source>
        <dbReference type="Proteomes" id="UP000814033"/>
    </source>
</evidence>
<reference evidence="1" key="1">
    <citation type="submission" date="2021-02" db="EMBL/GenBank/DDBJ databases">
        <authorList>
            <consortium name="DOE Joint Genome Institute"/>
            <person name="Ahrendt S."/>
            <person name="Looney B.P."/>
            <person name="Miyauchi S."/>
            <person name="Morin E."/>
            <person name="Drula E."/>
            <person name="Courty P.E."/>
            <person name="Chicoki N."/>
            <person name="Fauchery L."/>
            <person name="Kohler A."/>
            <person name="Kuo A."/>
            <person name="Labutti K."/>
            <person name="Pangilinan J."/>
            <person name="Lipzen A."/>
            <person name="Riley R."/>
            <person name="Andreopoulos W."/>
            <person name="He G."/>
            <person name="Johnson J."/>
            <person name="Barry K.W."/>
            <person name="Grigoriev I.V."/>
            <person name="Nagy L."/>
            <person name="Hibbett D."/>
            <person name="Henrissat B."/>
            <person name="Matheny P.B."/>
            <person name="Labbe J."/>
            <person name="Martin F."/>
        </authorList>
    </citation>
    <scope>NUCLEOTIDE SEQUENCE</scope>
    <source>
        <strain evidence="1">FP105234-sp</strain>
    </source>
</reference>
<accession>A0ACB8RHB7</accession>
<dbReference type="EMBL" id="MU276033">
    <property type="protein sequence ID" value="KAI0043101.1"/>
    <property type="molecule type" value="Genomic_DNA"/>
</dbReference>
<name>A0ACB8RHB7_9AGAM</name>
<proteinExistence type="predicted"/>
<evidence type="ECO:0000313" key="1">
    <source>
        <dbReference type="EMBL" id="KAI0043101.1"/>
    </source>
</evidence>
<gene>
    <name evidence="1" type="ORF">FA95DRAFT_442973</name>
</gene>
<keyword evidence="2" id="KW-1185">Reference proteome</keyword>
<dbReference type="Proteomes" id="UP000814033">
    <property type="component" value="Unassembled WGS sequence"/>
</dbReference>